<dbReference type="Pfam" id="PF00106">
    <property type="entry name" value="adh_short"/>
    <property type="match status" value="1"/>
</dbReference>
<accession>A0A382V741</accession>
<dbReference type="SUPFAM" id="SSF51735">
    <property type="entry name" value="NAD(P)-binding Rossmann-fold domains"/>
    <property type="match status" value="1"/>
</dbReference>
<sequence length="181" mass="20577">MKIAITGSHGLAGRIIETLDAVPLRVENLLANDHYLEEALEKDVFINCAHISFKQTWLLNLFFDGWRNLANKHIINISSRAAKANISKGYLYSAQKAALNHLADNLIYNSDKQCKISTINIGLMESKLPSLSYDEIVEVIEYILMTDIEIAEITIQHPENYQKIQDTKKIMSEQGRVWKST</sequence>
<dbReference type="InterPro" id="IPR036291">
    <property type="entry name" value="NAD(P)-bd_dom_sf"/>
</dbReference>
<proteinExistence type="predicted"/>
<dbReference type="Gene3D" id="3.40.50.720">
    <property type="entry name" value="NAD(P)-binding Rossmann-like Domain"/>
    <property type="match status" value="1"/>
</dbReference>
<dbReference type="InterPro" id="IPR002347">
    <property type="entry name" value="SDR_fam"/>
</dbReference>
<reference evidence="1" key="1">
    <citation type="submission" date="2018-05" db="EMBL/GenBank/DDBJ databases">
        <authorList>
            <person name="Lanie J.A."/>
            <person name="Ng W.-L."/>
            <person name="Kazmierczak K.M."/>
            <person name="Andrzejewski T.M."/>
            <person name="Davidsen T.M."/>
            <person name="Wayne K.J."/>
            <person name="Tettelin H."/>
            <person name="Glass J.I."/>
            <person name="Rusch D."/>
            <person name="Podicherti R."/>
            <person name="Tsui H.-C.T."/>
            <person name="Winkler M.E."/>
        </authorList>
    </citation>
    <scope>NUCLEOTIDE SEQUENCE</scope>
</reference>
<organism evidence="1">
    <name type="scientific">marine metagenome</name>
    <dbReference type="NCBI Taxonomy" id="408172"/>
    <lineage>
        <taxon>unclassified sequences</taxon>
        <taxon>metagenomes</taxon>
        <taxon>ecological metagenomes</taxon>
    </lineage>
</organism>
<name>A0A382V741_9ZZZZ</name>
<evidence type="ECO:0000313" key="1">
    <source>
        <dbReference type="EMBL" id="SVD42386.1"/>
    </source>
</evidence>
<dbReference type="AlphaFoldDB" id="A0A382V741"/>
<protein>
    <recommendedName>
        <fullName evidence="2">NAD-dependent epimerase/dehydratase domain-containing protein</fullName>
    </recommendedName>
</protein>
<evidence type="ECO:0008006" key="2">
    <source>
        <dbReference type="Google" id="ProtNLM"/>
    </source>
</evidence>
<gene>
    <name evidence="1" type="ORF">METZ01_LOCUS395240</name>
</gene>
<dbReference type="EMBL" id="UINC01149738">
    <property type="protein sequence ID" value="SVD42386.1"/>
    <property type="molecule type" value="Genomic_DNA"/>
</dbReference>